<name>A0A327WZT3_LARAB</name>
<evidence type="ECO:0000313" key="4">
    <source>
        <dbReference type="EMBL" id="RAJ98236.1"/>
    </source>
</evidence>
<keyword evidence="5" id="KW-1185">Reference proteome</keyword>
<keyword evidence="2" id="KW-0378">Hydrolase</keyword>
<dbReference type="Pfam" id="PF02230">
    <property type="entry name" value="Abhydrolase_2"/>
    <property type="match status" value="1"/>
</dbReference>
<comment type="similarity">
    <text evidence="1">Belongs to the AB hydrolase superfamily. AB hydrolase 2 family.</text>
</comment>
<dbReference type="OrthoDB" id="9801763at2"/>
<sequence length="221" mass="24343">MIHDPNNFITAGKPLETAAKVMVMVHGRGASAQDILSLSNHIDDQEFAFIAPQASQNSWYPYSFLSPFEQNEPQLSSALQVLSSIRARLQSDYNFKPPQIYWLGFSQGACLALEYVARNAMPYGGVFGLSGGLIGPPGTPRLYEGELEETPIFLGCSDMDPHIPKERVIESEGVFRSMGAEVKMKLYPNFPHSVNEDELKIVNQLIGGSASSDAPIRELYT</sequence>
<reference evidence="4 5" key="1">
    <citation type="submission" date="2018-06" db="EMBL/GenBank/DDBJ databases">
        <title>Genomic Encyclopedia of Archaeal and Bacterial Type Strains, Phase II (KMG-II): from individual species to whole genera.</title>
        <authorList>
            <person name="Goeker M."/>
        </authorList>
    </citation>
    <scope>NUCLEOTIDE SEQUENCE [LARGE SCALE GENOMIC DNA]</scope>
    <source>
        <strain evidence="4 5">DSM 21851</strain>
    </source>
</reference>
<dbReference type="PANTHER" id="PTHR10655">
    <property type="entry name" value="LYSOPHOSPHOLIPASE-RELATED"/>
    <property type="match status" value="1"/>
</dbReference>
<dbReference type="Proteomes" id="UP000248790">
    <property type="component" value="Unassembled WGS sequence"/>
</dbReference>
<dbReference type="InterPro" id="IPR029058">
    <property type="entry name" value="AB_hydrolase_fold"/>
</dbReference>
<feature type="domain" description="Phospholipase/carboxylesterase/thioesterase" evidence="3">
    <location>
        <begin position="15"/>
        <end position="205"/>
    </location>
</feature>
<dbReference type="GO" id="GO:0016787">
    <property type="term" value="F:hydrolase activity"/>
    <property type="evidence" value="ECO:0007669"/>
    <property type="project" value="UniProtKB-KW"/>
</dbReference>
<dbReference type="SUPFAM" id="SSF53474">
    <property type="entry name" value="alpha/beta-Hydrolases"/>
    <property type="match status" value="1"/>
</dbReference>
<proteinExistence type="inferred from homology"/>
<dbReference type="PANTHER" id="PTHR10655:SF17">
    <property type="entry name" value="LYSOPHOSPHOLIPASE-LIKE PROTEIN 1"/>
    <property type="match status" value="1"/>
</dbReference>
<gene>
    <name evidence="4" type="ORF">LX87_03146</name>
</gene>
<dbReference type="EMBL" id="QLMC01000003">
    <property type="protein sequence ID" value="RAJ98236.1"/>
    <property type="molecule type" value="Genomic_DNA"/>
</dbReference>
<dbReference type="AlphaFoldDB" id="A0A327WZT3"/>
<dbReference type="InterPro" id="IPR003140">
    <property type="entry name" value="PLipase/COase/thioEstase"/>
</dbReference>
<organism evidence="4 5">
    <name type="scientific">Larkinella arboricola</name>
    <dbReference type="NCBI Taxonomy" id="643671"/>
    <lineage>
        <taxon>Bacteria</taxon>
        <taxon>Pseudomonadati</taxon>
        <taxon>Bacteroidota</taxon>
        <taxon>Cytophagia</taxon>
        <taxon>Cytophagales</taxon>
        <taxon>Spirosomataceae</taxon>
        <taxon>Larkinella</taxon>
    </lineage>
</organism>
<comment type="caution">
    <text evidence="4">The sequence shown here is derived from an EMBL/GenBank/DDBJ whole genome shotgun (WGS) entry which is preliminary data.</text>
</comment>
<dbReference type="InterPro" id="IPR050565">
    <property type="entry name" value="LYPA1-2/EST-like"/>
</dbReference>
<evidence type="ECO:0000256" key="1">
    <source>
        <dbReference type="ARBA" id="ARBA00006499"/>
    </source>
</evidence>
<protein>
    <submittedName>
        <fullName evidence="4">Phospholipase/carboxylesterase</fullName>
    </submittedName>
</protein>
<accession>A0A327WZT3</accession>
<evidence type="ECO:0000256" key="2">
    <source>
        <dbReference type="ARBA" id="ARBA00022801"/>
    </source>
</evidence>
<dbReference type="RefSeq" id="WP_111629157.1">
    <property type="nucleotide sequence ID" value="NZ_QLMC01000003.1"/>
</dbReference>
<evidence type="ECO:0000313" key="5">
    <source>
        <dbReference type="Proteomes" id="UP000248790"/>
    </source>
</evidence>
<evidence type="ECO:0000259" key="3">
    <source>
        <dbReference type="Pfam" id="PF02230"/>
    </source>
</evidence>
<dbReference type="Gene3D" id="3.40.50.1820">
    <property type="entry name" value="alpha/beta hydrolase"/>
    <property type="match status" value="1"/>
</dbReference>